<dbReference type="Proteomes" id="UP000199612">
    <property type="component" value="Unassembled WGS sequence"/>
</dbReference>
<comment type="cofactor">
    <cofactor evidence="2">
        <name>Mg(2+)</name>
        <dbReference type="ChEBI" id="CHEBI:18420"/>
    </cofactor>
</comment>
<name>A0A1I1FER8_9LACT</name>
<evidence type="ECO:0000313" key="8">
    <source>
        <dbReference type="EMBL" id="SFB97897.1"/>
    </source>
</evidence>
<evidence type="ECO:0000256" key="3">
    <source>
        <dbReference type="ARBA" id="ARBA00022723"/>
    </source>
</evidence>
<dbReference type="InterPro" id="IPR045121">
    <property type="entry name" value="CoAse"/>
</dbReference>
<dbReference type="CDD" id="cd03426">
    <property type="entry name" value="NUDIX_CoAse_Nudt7"/>
    <property type="match status" value="1"/>
</dbReference>
<dbReference type="Pfam" id="PF00293">
    <property type="entry name" value="NUDIX"/>
    <property type="match status" value="1"/>
</dbReference>
<dbReference type="OrthoDB" id="9802805at2"/>
<evidence type="ECO:0000256" key="2">
    <source>
        <dbReference type="ARBA" id="ARBA00001946"/>
    </source>
</evidence>
<accession>A0A1I1FER8</accession>
<evidence type="ECO:0000256" key="1">
    <source>
        <dbReference type="ARBA" id="ARBA00001936"/>
    </source>
</evidence>
<dbReference type="EMBL" id="FOLT01000002">
    <property type="protein sequence ID" value="SFB97897.1"/>
    <property type="molecule type" value="Genomic_DNA"/>
</dbReference>
<dbReference type="PANTHER" id="PTHR12992">
    <property type="entry name" value="NUDIX HYDROLASE"/>
    <property type="match status" value="1"/>
</dbReference>
<dbReference type="STRING" id="753702.SAMN04488102_10276"/>
<dbReference type="InterPro" id="IPR015797">
    <property type="entry name" value="NUDIX_hydrolase-like_dom_sf"/>
</dbReference>
<dbReference type="InterPro" id="IPR000086">
    <property type="entry name" value="NUDIX_hydrolase_dom"/>
</dbReference>
<gene>
    <name evidence="8" type="ORF">SAMN04488102_10276</name>
</gene>
<evidence type="ECO:0000256" key="5">
    <source>
        <dbReference type="ARBA" id="ARBA00022842"/>
    </source>
</evidence>
<dbReference type="GO" id="GO:0046872">
    <property type="term" value="F:metal ion binding"/>
    <property type="evidence" value="ECO:0007669"/>
    <property type="project" value="UniProtKB-KW"/>
</dbReference>
<keyword evidence="5" id="KW-0460">Magnesium</keyword>
<reference evidence="9" key="1">
    <citation type="submission" date="2016-10" db="EMBL/GenBank/DDBJ databases">
        <authorList>
            <person name="Varghese N."/>
            <person name="Submissions S."/>
        </authorList>
    </citation>
    <scope>NUCLEOTIDE SEQUENCE [LARGE SCALE GENOMIC DNA]</scope>
    <source>
        <strain evidence="9">DSM 23664</strain>
    </source>
</reference>
<evidence type="ECO:0000313" key="9">
    <source>
        <dbReference type="Proteomes" id="UP000199612"/>
    </source>
</evidence>
<keyword evidence="9" id="KW-1185">Reference proteome</keyword>
<evidence type="ECO:0000256" key="6">
    <source>
        <dbReference type="ARBA" id="ARBA00023211"/>
    </source>
</evidence>
<dbReference type="SUPFAM" id="SSF55811">
    <property type="entry name" value="Nudix"/>
    <property type="match status" value="1"/>
</dbReference>
<dbReference type="Gene3D" id="3.90.79.10">
    <property type="entry name" value="Nucleoside Triphosphate Pyrophosphohydrolase"/>
    <property type="match status" value="1"/>
</dbReference>
<keyword evidence="3" id="KW-0479">Metal-binding</keyword>
<dbReference type="PROSITE" id="PS51462">
    <property type="entry name" value="NUDIX"/>
    <property type="match status" value="1"/>
</dbReference>
<evidence type="ECO:0000259" key="7">
    <source>
        <dbReference type="PROSITE" id="PS51462"/>
    </source>
</evidence>
<sequence>MIEKISNIMAGHVPDAITKQSKYAVLLPLVRVNDEIHILYEVRSHRVSQPGETSFPGGALEAGETFREAALRETEEELVLDRKAITVLGEMDYIVKQNHIIKCFVGWLPEVDVDKLEPNEEVEGVFTIPLTYFLTIEPKYYEARMKMEQDADFPVELISGGQKYKWRNVNQQIPFYHLSDHYLWGYTAHLTHRFSELIKDETNESDNYI</sequence>
<protein>
    <submittedName>
        <fullName evidence="8">ADP-ribose pyrophosphatase YjhB, NUDIX family</fullName>
    </submittedName>
</protein>
<dbReference type="GO" id="GO:0010945">
    <property type="term" value="F:coenzyme A diphosphatase activity"/>
    <property type="evidence" value="ECO:0007669"/>
    <property type="project" value="InterPro"/>
</dbReference>
<keyword evidence="6" id="KW-0464">Manganese</keyword>
<dbReference type="PANTHER" id="PTHR12992:SF11">
    <property type="entry name" value="MITOCHONDRIAL COENZYME A DIPHOSPHATASE NUDT8"/>
    <property type="match status" value="1"/>
</dbReference>
<keyword evidence="4" id="KW-0378">Hydrolase</keyword>
<evidence type="ECO:0000256" key="4">
    <source>
        <dbReference type="ARBA" id="ARBA00022801"/>
    </source>
</evidence>
<dbReference type="AlphaFoldDB" id="A0A1I1FER8"/>
<feature type="domain" description="Nudix hydrolase" evidence="7">
    <location>
        <begin position="20"/>
        <end position="151"/>
    </location>
</feature>
<comment type="cofactor">
    <cofactor evidence="1">
        <name>Mn(2+)</name>
        <dbReference type="ChEBI" id="CHEBI:29035"/>
    </cofactor>
</comment>
<proteinExistence type="predicted"/>
<organism evidence="8 9">
    <name type="scientific">Alkalibacterium subtropicum</name>
    <dbReference type="NCBI Taxonomy" id="753702"/>
    <lineage>
        <taxon>Bacteria</taxon>
        <taxon>Bacillati</taxon>
        <taxon>Bacillota</taxon>
        <taxon>Bacilli</taxon>
        <taxon>Lactobacillales</taxon>
        <taxon>Carnobacteriaceae</taxon>
        <taxon>Alkalibacterium</taxon>
    </lineage>
</organism>
<dbReference type="RefSeq" id="WP_091528353.1">
    <property type="nucleotide sequence ID" value="NZ_FOLT01000002.1"/>
</dbReference>